<gene>
    <name evidence="2" type="ORF">METZ01_LOCUS318149</name>
</gene>
<dbReference type="SUPFAM" id="SSF53448">
    <property type="entry name" value="Nucleotide-diphospho-sugar transferases"/>
    <property type="match status" value="1"/>
</dbReference>
<dbReference type="PANTHER" id="PTHR22916">
    <property type="entry name" value="GLYCOSYLTRANSFERASE"/>
    <property type="match status" value="1"/>
</dbReference>
<dbReference type="GO" id="GO:0016758">
    <property type="term" value="F:hexosyltransferase activity"/>
    <property type="evidence" value="ECO:0007669"/>
    <property type="project" value="UniProtKB-ARBA"/>
</dbReference>
<reference evidence="2" key="1">
    <citation type="submission" date="2018-05" db="EMBL/GenBank/DDBJ databases">
        <authorList>
            <person name="Lanie J.A."/>
            <person name="Ng W.-L."/>
            <person name="Kazmierczak K.M."/>
            <person name="Andrzejewski T.M."/>
            <person name="Davidsen T.M."/>
            <person name="Wayne K.J."/>
            <person name="Tettelin H."/>
            <person name="Glass J.I."/>
            <person name="Rusch D."/>
            <person name="Podicherti R."/>
            <person name="Tsui H.-C.T."/>
            <person name="Winkler M.E."/>
        </authorList>
    </citation>
    <scope>NUCLEOTIDE SEQUENCE</scope>
</reference>
<sequence>MKVSYIVTIYNKAPYIPFVVHGLATQEGAFEREFIFVDDGSTDDSAGLLYRLVKSLPGQVEVIRQENRGPAVASNRGLEKTTGDFIKFVDGDDILLPWATEILLDTMNKGGHAYAFSTRPVPISHEDMSLEHLDSVIARFRADTSNLVSSVWPNPLQHVIHRSHGNPTSWIAARDTVARIGGCAEHIFIQDYIMELSLAAQGSAGIWPGP</sequence>
<feature type="domain" description="Glycosyltransferase 2-like" evidence="1">
    <location>
        <begin position="4"/>
        <end position="125"/>
    </location>
</feature>
<dbReference type="Pfam" id="PF00535">
    <property type="entry name" value="Glycos_transf_2"/>
    <property type="match status" value="1"/>
</dbReference>
<dbReference type="CDD" id="cd00761">
    <property type="entry name" value="Glyco_tranf_GTA_type"/>
    <property type="match status" value="1"/>
</dbReference>
<dbReference type="AlphaFoldDB" id="A0A382NY52"/>
<organism evidence="2">
    <name type="scientific">marine metagenome</name>
    <dbReference type="NCBI Taxonomy" id="408172"/>
    <lineage>
        <taxon>unclassified sequences</taxon>
        <taxon>metagenomes</taxon>
        <taxon>ecological metagenomes</taxon>
    </lineage>
</organism>
<accession>A0A382NY52</accession>
<dbReference type="Gene3D" id="3.90.550.10">
    <property type="entry name" value="Spore Coat Polysaccharide Biosynthesis Protein SpsA, Chain A"/>
    <property type="match status" value="1"/>
</dbReference>
<feature type="non-terminal residue" evidence="2">
    <location>
        <position position="210"/>
    </location>
</feature>
<dbReference type="PANTHER" id="PTHR22916:SF3">
    <property type="entry name" value="UDP-GLCNAC:BETAGAL BETA-1,3-N-ACETYLGLUCOSAMINYLTRANSFERASE-LIKE PROTEIN 1"/>
    <property type="match status" value="1"/>
</dbReference>
<dbReference type="EMBL" id="UINC01103140">
    <property type="protein sequence ID" value="SVC65295.1"/>
    <property type="molecule type" value="Genomic_DNA"/>
</dbReference>
<evidence type="ECO:0000259" key="1">
    <source>
        <dbReference type="Pfam" id="PF00535"/>
    </source>
</evidence>
<dbReference type="InterPro" id="IPR001173">
    <property type="entry name" value="Glyco_trans_2-like"/>
</dbReference>
<evidence type="ECO:0000313" key="2">
    <source>
        <dbReference type="EMBL" id="SVC65295.1"/>
    </source>
</evidence>
<proteinExistence type="predicted"/>
<name>A0A382NY52_9ZZZZ</name>
<protein>
    <recommendedName>
        <fullName evidence="1">Glycosyltransferase 2-like domain-containing protein</fullName>
    </recommendedName>
</protein>
<dbReference type="InterPro" id="IPR029044">
    <property type="entry name" value="Nucleotide-diphossugar_trans"/>
</dbReference>